<proteinExistence type="predicted"/>
<dbReference type="RefSeq" id="WP_189164799.1">
    <property type="nucleotide sequence ID" value="NZ_BMNT01000023.1"/>
</dbReference>
<reference evidence="2" key="2">
    <citation type="submission" date="2020-09" db="EMBL/GenBank/DDBJ databases">
        <authorList>
            <person name="Sun Q."/>
            <person name="Ohkuma M."/>
        </authorList>
    </citation>
    <scope>NUCLEOTIDE SEQUENCE</scope>
    <source>
        <strain evidence="2">JCM 13064</strain>
    </source>
</reference>
<reference evidence="2" key="1">
    <citation type="journal article" date="2014" name="Int. J. Syst. Evol. Microbiol.">
        <title>Complete genome sequence of Corynebacterium casei LMG S-19264T (=DSM 44701T), isolated from a smear-ripened cheese.</title>
        <authorList>
            <consortium name="US DOE Joint Genome Institute (JGI-PGF)"/>
            <person name="Walter F."/>
            <person name="Albersmeier A."/>
            <person name="Kalinowski J."/>
            <person name="Ruckert C."/>
        </authorList>
    </citation>
    <scope>NUCLEOTIDE SEQUENCE</scope>
    <source>
        <strain evidence="2">JCM 13064</strain>
    </source>
</reference>
<dbReference type="Proteomes" id="UP000645217">
    <property type="component" value="Unassembled WGS sequence"/>
</dbReference>
<dbReference type="EMBL" id="BMNT01000023">
    <property type="protein sequence ID" value="GGK95845.1"/>
    <property type="molecule type" value="Genomic_DNA"/>
</dbReference>
<accession>A0A917R8Q1</accession>
<protein>
    <submittedName>
        <fullName evidence="2">Uncharacterized protein</fullName>
    </submittedName>
</protein>
<evidence type="ECO:0000313" key="3">
    <source>
        <dbReference type="Proteomes" id="UP000645217"/>
    </source>
</evidence>
<sequence length="47" mass="4442">MRVANATGGTFTLTFEGRTAEPITASGAGLTGTATPAVATSTAQAGG</sequence>
<comment type="caution">
    <text evidence="2">The sequence shown here is derived from an EMBL/GenBank/DDBJ whole genome shotgun (WGS) entry which is preliminary data.</text>
</comment>
<name>A0A917R8Q1_9ACTN</name>
<feature type="region of interest" description="Disordered" evidence="1">
    <location>
        <begin position="17"/>
        <end position="47"/>
    </location>
</feature>
<feature type="compositionally biased region" description="Low complexity" evidence="1">
    <location>
        <begin position="24"/>
        <end position="40"/>
    </location>
</feature>
<keyword evidence="3" id="KW-1185">Reference proteome</keyword>
<organism evidence="2 3">
    <name type="scientific">Sphaerisporangium melleum</name>
    <dbReference type="NCBI Taxonomy" id="321316"/>
    <lineage>
        <taxon>Bacteria</taxon>
        <taxon>Bacillati</taxon>
        <taxon>Actinomycetota</taxon>
        <taxon>Actinomycetes</taxon>
        <taxon>Streptosporangiales</taxon>
        <taxon>Streptosporangiaceae</taxon>
        <taxon>Sphaerisporangium</taxon>
    </lineage>
</organism>
<gene>
    <name evidence="2" type="ORF">GCM10007964_42710</name>
</gene>
<evidence type="ECO:0000313" key="2">
    <source>
        <dbReference type="EMBL" id="GGK95845.1"/>
    </source>
</evidence>
<evidence type="ECO:0000256" key="1">
    <source>
        <dbReference type="SAM" id="MobiDB-lite"/>
    </source>
</evidence>
<dbReference type="AlphaFoldDB" id="A0A917R8Q1"/>